<sequence length="299" mass="32437">MQPHHPARAHIDALADLAKRLRALRALPALLLRPDPAPNADLGVAALADALRRAQDDVRAARRAALAPAAQDALAAAHASERTDRTGVRAPMRRMKRRRSRTPESPREYPAFHARAPALFPAHTAPPRRLALRDVPGFVRAFNAAPGRRARLHVWRADGARAQGLAAPVVLRLLLPDVLTAFVTLGLPGGAGAEEGLVVENVTAFGAREKKLPHAQSDFGVFQKLSQQILRMVQAAPRVPVEELMHMLETYQSLFSAQCVVCSRVLSAEGYIPPVARVWRAQGAGPGVWEPQHVTCVKS</sequence>
<reference evidence="1" key="1">
    <citation type="submission" date="2021-03" db="EMBL/GenBank/DDBJ databases">
        <authorList>
            <consortium name="DOE Joint Genome Institute"/>
            <person name="Ahrendt S."/>
            <person name="Looney B.P."/>
            <person name="Miyauchi S."/>
            <person name="Morin E."/>
            <person name="Drula E."/>
            <person name="Courty P.E."/>
            <person name="Chicoki N."/>
            <person name="Fauchery L."/>
            <person name="Kohler A."/>
            <person name="Kuo A."/>
            <person name="Labutti K."/>
            <person name="Pangilinan J."/>
            <person name="Lipzen A."/>
            <person name="Riley R."/>
            <person name="Andreopoulos W."/>
            <person name="He G."/>
            <person name="Johnson J."/>
            <person name="Barry K.W."/>
            <person name="Grigoriev I.V."/>
            <person name="Nagy L."/>
            <person name="Hibbett D."/>
            <person name="Henrissat B."/>
            <person name="Matheny P.B."/>
            <person name="Labbe J."/>
            <person name="Martin F."/>
        </authorList>
    </citation>
    <scope>NUCLEOTIDE SEQUENCE</scope>
    <source>
        <strain evidence="1">HHB10654</strain>
    </source>
</reference>
<dbReference type="Proteomes" id="UP000814140">
    <property type="component" value="Unassembled WGS sequence"/>
</dbReference>
<accession>A0ACB8T4M6</accession>
<protein>
    <submittedName>
        <fullName evidence="1">Uncharacterized protein</fullName>
    </submittedName>
</protein>
<evidence type="ECO:0000313" key="1">
    <source>
        <dbReference type="EMBL" id="KAI0063695.1"/>
    </source>
</evidence>
<dbReference type="EMBL" id="MU277202">
    <property type="protein sequence ID" value="KAI0063695.1"/>
    <property type="molecule type" value="Genomic_DNA"/>
</dbReference>
<evidence type="ECO:0000313" key="2">
    <source>
        <dbReference type="Proteomes" id="UP000814140"/>
    </source>
</evidence>
<name>A0ACB8T4M6_9AGAM</name>
<organism evidence="1 2">
    <name type="scientific">Artomyces pyxidatus</name>
    <dbReference type="NCBI Taxonomy" id="48021"/>
    <lineage>
        <taxon>Eukaryota</taxon>
        <taxon>Fungi</taxon>
        <taxon>Dikarya</taxon>
        <taxon>Basidiomycota</taxon>
        <taxon>Agaricomycotina</taxon>
        <taxon>Agaricomycetes</taxon>
        <taxon>Russulales</taxon>
        <taxon>Auriscalpiaceae</taxon>
        <taxon>Artomyces</taxon>
    </lineage>
</organism>
<gene>
    <name evidence="1" type="ORF">BV25DRAFT_1837624</name>
</gene>
<reference evidence="1" key="2">
    <citation type="journal article" date="2022" name="New Phytol.">
        <title>Evolutionary transition to the ectomycorrhizal habit in the genomes of a hyperdiverse lineage of mushroom-forming fungi.</title>
        <authorList>
            <person name="Looney B."/>
            <person name="Miyauchi S."/>
            <person name="Morin E."/>
            <person name="Drula E."/>
            <person name="Courty P.E."/>
            <person name="Kohler A."/>
            <person name="Kuo A."/>
            <person name="LaButti K."/>
            <person name="Pangilinan J."/>
            <person name="Lipzen A."/>
            <person name="Riley R."/>
            <person name="Andreopoulos W."/>
            <person name="He G."/>
            <person name="Johnson J."/>
            <person name="Nolan M."/>
            <person name="Tritt A."/>
            <person name="Barry K.W."/>
            <person name="Grigoriev I.V."/>
            <person name="Nagy L.G."/>
            <person name="Hibbett D."/>
            <person name="Henrissat B."/>
            <person name="Matheny P.B."/>
            <person name="Labbe J."/>
            <person name="Martin F.M."/>
        </authorList>
    </citation>
    <scope>NUCLEOTIDE SEQUENCE</scope>
    <source>
        <strain evidence="1">HHB10654</strain>
    </source>
</reference>
<keyword evidence="2" id="KW-1185">Reference proteome</keyword>
<comment type="caution">
    <text evidence="1">The sequence shown here is derived from an EMBL/GenBank/DDBJ whole genome shotgun (WGS) entry which is preliminary data.</text>
</comment>
<proteinExistence type="predicted"/>